<dbReference type="Proteomes" id="UP000223968">
    <property type="component" value="Unassembled WGS sequence"/>
</dbReference>
<comment type="caution">
    <text evidence="2">The sequence shown here is derived from an EMBL/GenBank/DDBJ whole genome shotgun (WGS) entry which is preliminary data.</text>
</comment>
<feature type="region of interest" description="Disordered" evidence="1">
    <location>
        <begin position="577"/>
        <end position="606"/>
    </location>
</feature>
<accession>A0A2B7XXD6</accession>
<dbReference type="OrthoDB" id="4716584at2759"/>
<proteinExistence type="predicted"/>
<evidence type="ECO:0000313" key="2">
    <source>
        <dbReference type="EMBL" id="PGH13147.1"/>
    </source>
</evidence>
<feature type="region of interest" description="Disordered" evidence="1">
    <location>
        <begin position="279"/>
        <end position="335"/>
    </location>
</feature>
<feature type="compositionally biased region" description="Polar residues" evidence="1">
    <location>
        <begin position="25"/>
        <end position="44"/>
    </location>
</feature>
<protein>
    <submittedName>
        <fullName evidence="2">Uncharacterized protein</fullName>
    </submittedName>
</protein>
<dbReference type="AlphaFoldDB" id="A0A2B7XXD6"/>
<feature type="compositionally biased region" description="Basic and acidic residues" evidence="1">
    <location>
        <begin position="324"/>
        <end position="335"/>
    </location>
</feature>
<feature type="compositionally biased region" description="Low complexity" evidence="1">
    <location>
        <begin position="204"/>
        <end position="219"/>
    </location>
</feature>
<feature type="compositionally biased region" description="Basic and acidic residues" evidence="1">
    <location>
        <begin position="184"/>
        <end position="193"/>
    </location>
</feature>
<keyword evidence="3" id="KW-1185">Reference proteome</keyword>
<feature type="compositionally biased region" description="Low complexity" evidence="1">
    <location>
        <begin position="312"/>
        <end position="323"/>
    </location>
</feature>
<name>A0A2B7XXD6_9EURO</name>
<dbReference type="EMBL" id="PDNB01000049">
    <property type="protein sequence ID" value="PGH13147.1"/>
    <property type="molecule type" value="Genomic_DNA"/>
</dbReference>
<reference evidence="2 3" key="1">
    <citation type="submission" date="2017-10" db="EMBL/GenBank/DDBJ databases">
        <title>Comparative genomics in systemic dimorphic fungi from Ajellomycetaceae.</title>
        <authorList>
            <person name="Munoz J.F."/>
            <person name="Mcewen J.G."/>
            <person name="Clay O.K."/>
            <person name="Cuomo C.A."/>
        </authorList>
    </citation>
    <scope>NUCLEOTIDE SEQUENCE [LARGE SCALE GENOMIC DNA]</scope>
    <source>
        <strain evidence="2 3">UAMH5409</strain>
    </source>
</reference>
<organism evidence="2 3">
    <name type="scientific">Helicocarpus griseus UAMH5409</name>
    <dbReference type="NCBI Taxonomy" id="1447875"/>
    <lineage>
        <taxon>Eukaryota</taxon>
        <taxon>Fungi</taxon>
        <taxon>Dikarya</taxon>
        <taxon>Ascomycota</taxon>
        <taxon>Pezizomycotina</taxon>
        <taxon>Eurotiomycetes</taxon>
        <taxon>Eurotiomycetidae</taxon>
        <taxon>Onygenales</taxon>
        <taxon>Ajellomycetaceae</taxon>
        <taxon>Helicocarpus</taxon>
    </lineage>
</organism>
<dbReference type="STRING" id="1447875.A0A2B7XXD6"/>
<feature type="region of interest" description="Disordered" evidence="1">
    <location>
        <begin position="1"/>
        <end position="266"/>
    </location>
</feature>
<feature type="compositionally biased region" description="Low complexity" evidence="1">
    <location>
        <begin position="69"/>
        <end position="83"/>
    </location>
</feature>
<gene>
    <name evidence="2" type="ORF">AJ79_03854</name>
</gene>
<feature type="compositionally biased region" description="Low complexity" evidence="1">
    <location>
        <begin position="248"/>
        <end position="261"/>
    </location>
</feature>
<evidence type="ECO:0000256" key="1">
    <source>
        <dbReference type="SAM" id="MobiDB-lite"/>
    </source>
</evidence>
<sequence>MTDKNPSSPAPPAPSGRKFLPQPIEVSSRSNNPFASNYNLSRISVLSDRFPEAKDQRTIVPNRPENDHSTPASSHPAAARHFPQPQEMPNNTGRSGLPQPIDTSKSSSRDKKQQIDATDESGNDSPKRKFVPEPIETTTRSSRPPTSKSAGQIAPQLVETTSDHRRRKLQGADPGKPPDNGSGDETRLPSGDHMRRHHDLPIRSGASSSSGSECSRKFSPQLIETATRSVRQKCLTRGTAQYPDHWRSSPSSASQQKLSAPESTESRFSYANILRRQEAKRHSFRVPGLPAIPSNSSEGSEKSPAQSPPTSPSTVSNNSSSKQQQDKSLLRETSDDKYSGYLQSLAARSAQRMLRDQALAAFPNEQVYQKVSHFAIDREDEDTTDDDFDENMGISLRDMKVDFFRFRRESTVDLAWELDEMRRHKEENEMRARQRMFDSGQSKYSAAAIAARQAAENELIKAHRGGPDGWQKEMGLEQIRETSSPPMLGGDIVFPQSLSPRATKCEIDQAPVSHHDNNCADPIKCEGLWSPNSNDRDSDSGGLWMGLCRRTEEPEQSPSSLPRLGIMTPAVTKEPGLYQSLDGLSSSPCPDAPSQLPTTPPPSNPDLDNVDEMLVLEQDIKREFNDAFVTQIYNYLSLGYPCLARDFDEELSKISRIPVEELRKDDKRANAKGYVGAPEGLGLGENAMLTGQCMRWTALRLYIHEWARQQPRMQPNSTSMDGWGARARRGSWAI</sequence>
<evidence type="ECO:0000313" key="3">
    <source>
        <dbReference type="Proteomes" id="UP000223968"/>
    </source>
</evidence>
<feature type="compositionally biased region" description="Low complexity" evidence="1">
    <location>
        <begin position="137"/>
        <end position="149"/>
    </location>
</feature>